<keyword evidence="5" id="KW-1185">Reference proteome</keyword>
<evidence type="ECO:0000256" key="1">
    <source>
        <dbReference type="SAM" id="MobiDB-lite"/>
    </source>
</evidence>
<dbReference type="Proteomes" id="UP001166286">
    <property type="component" value="Unassembled WGS sequence"/>
</dbReference>
<feature type="transmembrane region" description="Helical" evidence="2">
    <location>
        <begin position="232"/>
        <end position="251"/>
    </location>
</feature>
<proteinExistence type="predicted"/>
<keyword evidence="2" id="KW-0812">Transmembrane</keyword>
<feature type="domain" description="DUF6594" evidence="3">
    <location>
        <begin position="29"/>
        <end position="244"/>
    </location>
</feature>
<evidence type="ECO:0000313" key="4">
    <source>
        <dbReference type="EMBL" id="KAK0508859.1"/>
    </source>
</evidence>
<reference evidence="4" key="1">
    <citation type="submission" date="2023-03" db="EMBL/GenBank/DDBJ databases">
        <title>Complete genome of Cladonia borealis.</title>
        <authorList>
            <person name="Park H."/>
        </authorList>
    </citation>
    <scope>NUCLEOTIDE SEQUENCE</scope>
    <source>
        <strain evidence="4">ANT050790</strain>
    </source>
</reference>
<name>A0AA39V2M9_9LECA</name>
<keyword evidence="2" id="KW-0472">Membrane</keyword>
<dbReference type="AlphaFoldDB" id="A0AA39V2M9"/>
<evidence type="ECO:0000259" key="3">
    <source>
        <dbReference type="Pfam" id="PF20237"/>
    </source>
</evidence>
<organism evidence="4 5">
    <name type="scientific">Cladonia borealis</name>
    <dbReference type="NCBI Taxonomy" id="184061"/>
    <lineage>
        <taxon>Eukaryota</taxon>
        <taxon>Fungi</taxon>
        <taxon>Dikarya</taxon>
        <taxon>Ascomycota</taxon>
        <taxon>Pezizomycotina</taxon>
        <taxon>Lecanoromycetes</taxon>
        <taxon>OSLEUM clade</taxon>
        <taxon>Lecanoromycetidae</taxon>
        <taxon>Lecanorales</taxon>
        <taxon>Lecanorineae</taxon>
        <taxon>Cladoniaceae</taxon>
        <taxon>Cladonia</taxon>
    </lineage>
</organism>
<dbReference type="Pfam" id="PF20237">
    <property type="entry name" value="DUF6594"/>
    <property type="match status" value="1"/>
</dbReference>
<sequence>MESELQSSAERRRLEGYPANSMNSKKKVAEVDKEEAAKIENENAQQAARYWTHYVNDQSERGRARRALQDKIKVKMKAYHEALILESQVLALSSPSPQVSKDFKRWFTRNSLPVLWGHDEHLFDNDRDLVALAPVDTDRLNRFLMTYSGWFFREKANSTPKEDMFYVPERRIQRAGAVISVFLSAVLLIGAIICLTLTSNSSMGIKIGMIVLFTCLFAIIVGLLTNARRAEIFGSTAAYAAVLVVFVSNNIGGGRS</sequence>
<dbReference type="InterPro" id="IPR046529">
    <property type="entry name" value="DUF6594"/>
</dbReference>
<dbReference type="PANTHER" id="PTHR34502">
    <property type="entry name" value="DUF6594 DOMAIN-CONTAINING PROTEIN-RELATED"/>
    <property type="match status" value="1"/>
</dbReference>
<dbReference type="EMBL" id="JAFEKC020000020">
    <property type="protein sequence ID" value="KAK0508859.1"/>
    <property type="molecule type" value="Genomic_DNA"/>
</dbReference>
<feature type="transmembrane region" description="Helical" evidence="2">
    <location>
        <begin position="175"/>
        <end position="198"/>
    </location>
</feature>
<comment type="caution">
    <text evidence="4">The sequence shown here is derived from an EMBL/GenBank/DDBJ whole genome shotgun (WGS) entry which is preliminary data.</text>
</comment>
<keyword evidence="2" id="KW-1133">Transmembrane helix</keyword>
<protein>
    <recommendedName>
        <fullName evidence="3">DUF6594 domain-containing protein</fullName>
    </recommendedName>
</protein>
<evidence type="ECO:0000313" key="5">
    <source>
        <dbReference type="Proteomes" id="UP001166286"/>
    </source>
</evidence>
<feature type="transmembrane region" description="Helical" evidence="2">
    <location>
        <begin position="204"/>
        <end position="225"/>
    </location>
</feature>
<gene>
    <name evidence="4" type="ORF">JMJ35_009135</name>
</gene>
<feature type="region of interest" description="Disordered" evidence="1">
    <location>
        <begin position="1"/>
        <end position="39"/>
    </location>
</feature>
<evidence type="ECO:0000256" key="2">
    <source>
        <dbReference type="SAM" id="Phobius"/>
    </source>
</evidence>
<feature type="compositionally biased region" description="Basic and acidic residues" evidence="1">
    <location>
        <begin position="27"/>
        <end position="39"/>
    </location>
</feature>
<accession>A0AA39V2M9</accession>
<dbReference type="PANTHER" id="PTHR34502:SF4">
    <property type="entry name" value="DUF6594 DOMAIN-CONTAINING PROTEIN"/>
    <property type="match status" value="1"/>
</dbReference>